<accession>A0A1Y0IP12</accession>
<evidence type="ECO:0000313" key="2">
    <source>
        <dbReference type="Proteomes" id="UP000195437"/>
    </source>
</evidence>
<proteinExistence type="predicted"/>
<gene>
    <name evidence="1" type="ORF">CBW65_09750</name>
</gene>
<organism evidence="1 2">
    <name type="scientific">Tumebacillus avium</name>
    <dbReference type="NCBI Taxonomy" id="1903704"/>
    <lineage>
        <taxon>Bacteria</taxon>
        <taxon>Bacillati</taxon>
        <taxon>Bacillota</taxon>
        <taxon>Bacilli</taxon>
        <taxon>Bacillales</taxon>
        <taxon>Alicyclobacillaceae</taxon>
        <taxon>Tumebacillus</taxon>
    </lineage>
</organism>
<sequence>MQLHDPSLIKPFFQILTYQTSEGEFDEPAFRQLLQEQFNASHRGHVYGFISDPLPYRPFENTVVYLISHKSYPSWLRTEHRTTETMDSETDLLILYSEQSYLFVHSTCSNISKMVANCLQPNYRKLNYREYAKILSSQYNIQFKSLGIKNIFGAGGMAPESKAYFGKDTKQTLSYTADSGYGMKYFLGTRTLVEDGDPETLGCSPQKNKLWGGWAENLQDFVDRCREIVMQLELGDGQFGLDVLVQPTEPVEAQSAVAFYLDYSVEKKGFVLLGTDQIELTPHWDVSLLPDPQKIRVRFNDDDAQIADISLTRHPDGTAWVFSTNHEQTVMMQFSAEDPLELEVFNGRRARDLIAYLNENQNFTMLFEGGIAFRDGEYYKDNRYTRPFQASKSDLIDWANVDLRKESSPPSPPYTKNISTAVEEHLCQQNPLVGINDDGANEAADFVCVTRGKYILVHAKYSADTNPGLRVGDVQVVISQAIKNLRFFTSTSFQSNTLSRWSDRQFYQALQQDELTERLFDAVENKMVDKECWIVQPGISRVQLEDDPENKIHCLLNHMDAICKMRNIKFRFICSP</sequence>
<evidence type="ECO:0000313" key="1">
    <source>
        <dbReference type="EMBL" id="ARU61245.1"/>
    </source>
</evidence>
<keyword evidence="2" id="KW-1185">Reference proteome</keyword>
<reference evidence="2" key="1">
    <citation type="submission" date="2017-05" db="EMBL/GenBank/DDBJ databases">
        <authorList>
            <person name="Sung H."/>
        </authorList>
    </citation>
    <scope>NUCLEOTIDE SEQUENCE [LARGE SCALE GENOMIC DNA]</scope>
    <source>
        <strain evidence="2">AR23208</strain>
    </source>
</reference>
<dbReference type="OrthoDB" id="9802848at2"/>
<protein>
    <submittedName>
        <fullName evidence="1">Uncharacterized protein</fullName>
    </submittedName>
</protein>
<dbReference type="Proteomes" id="UP000195437">
    <property type="component" value="Chromosome"/>
</dbReference>
<dbReference type="KEGG" id="tum:CBW65_09750"/>
<dbReference type="EMBL" id="CP021434">
    <property type="protein sequence ID" value="ARU61245.1"/>
    <property type="molecule type" value="Genomic_DNA"/>
</dbReference>
<name>A0A1Y0IP12_9BACL</name>
<dbReference type="RefSeq" id="WP_087456627.1">
    <property type="nucleotide sequence ID" value="NZ_CP021434.1"/>
</dbReference>
<dbReference type="AlphaFoldDB" id="A0A1Y0IP12"/>